<feature type="compositionally biased region" description="Low complexity" evidence="2">
    <location>
        <begin position="1"/>
        <end position="24"/>
    </location>
</feature>
<dbReference type="RefSeq" id="XP_046013990.1">
    <property type="nucleotide sequence ID" value="XM_046158556.1"/>
</dbReference>
<proteinExistence type="predicted"/>
<feature type="region of interest" description="Disordered" evidence="2">
    <location>
        <begin position="1"/>
        <end position="105"/>
    </location>
</feature>
<dbReference type="Proteomes" id="UP000756346">
    <property type="component" value="Unassembled WGS sequence"/>
</dbReference>
<dbReference type="EMBL" id="JAGTJQ010000004">
    <property type="protein sequence ID" value="KAH7033158.1"/>
    <property type="molecule type" value="Genomic_DNA"/>
</dbReference>
<feature type="compositionally biased region" description="Polar residues" evidence="2">
    <location>
        <begin position="79"/>
        <end position="104"/>
    </location>
</feature>
<feature type="compositionally biased region" description="Low complexity" evidence="2">
    <location>
        <begin position="61"/>
        <end position="75"/>
    </location>
</feature>
<sequence length="549" mass="60765">MAQPKATATSKKASAKMPPAAMQPDPNTRITRKRAASVSQNVPVVPEEDERPSKRARRAISEGPELLSSSPSSIGTIPDQLNATFHPQLTSPSPQKDTLPTYGNASPKISLDAAKSYHAEDKLFSSASISSELEDLKRRLAQSEAARVDNRRLRATIVERDAHISGLSAQVESAEHSRIELQSAHEQELKKLKAKHAAEIRKLKKELQTVNGSNKKLAEDLAEEEQKNTRLEELVVEPNQDQETLRAEIKGLTDRCTTLTNSQQKVIQAFNGLQRAVGEWHISCSGISEAWLRINAYVRSVADNVILVDTGVYSAAELPAQAPAFVSFAEKLSSSWSTLYDHDDSRYALITGVIWRYLSERVFERPLELWGKKKYQTITDILRKVDTTEDAGLKKVRYARAMIGQFHVDTPQLRLPPRVQAKLATGLASLFNSIMRPAPSDHNIHSTINESSGMIVERSLNLAKDMVQSASPLEILWSPADRSMAEPLDFDGVWMGKVQPNISSNKGVDLIMTPGVAAYGHPRGEGLRERLVVFKALVLADSTVGFERW</sequence>
<evidence type="ECO:0000313" key="4">
    <source>
        <dbReference type="Proteomes" id="UP000756346"/>
    </source>
</evidence>
<gene>
    <name evidence="3" type="ORF">B0I36DRAFT_361866</name>
</gene>
<feature type="coiled-coil region" evidence="1">
    <location>
        <begin position="186"/>
        <end position="234"/>
    </location>
</feature>
<organism evidence="3 4">
    <name type="scientific">Microdochium trichocladiopsis</name>
    <dbReference type="NCBI Taxonomy" id="1682393"/>
    <lineage>
        <taxon>Eukaryota</taxon>
        <taxon>Fungi</taxon>
        <taxon>Dikarya</taxon>
        <taxon>Ascomycota</taxon>
        <taxon>Pezizomycotina</taxon>
        <taxon>Sordariomycetes</taxon>
        <taxon>Xylariomycetidae</taxon>
        <taxon>Xylariales</taxon>
        <taxon>Microdochiaceae</taxon>
        <taxon>Microdochium</taxon>
    </lineage>
</organism>
<evidence type="ECO:0000256" key="2">
    <source>
        <dbReference type="SAM" id="MobiDB-lite"/>
    </source>
</evidence>
<comment type="caution">
    <text evidence="3">The sequence shown here is derived from an EMBL/GenBank/DDBJ whole genome shotgun (WGS) entry which is preliminary data.</text>
</comment>
<dbReference type="AlphaFoldDB" id="A0A9P8YBN8"/>
<evidence type="ECO:0000313" key="3">
    <source>
        <dbReference type="EMBL" id="KAH7033158.1"/>
    </source>
</evidence>
<name>A0A9P8YBN8_9PEZI</name>
<reference evidence="3" key="1">
    <citation type="journal article" date="2021" name="Nat. Commun.">
        <title>Genetic determinants of endophytism in the Arabidopsis root mycobiome.</title>
        <authorList>
            <person name="Mesny F."/>
            <person name="Miyauchi S."/>
            <person name="Thiergart T."/>
            <person name="Pickel B."/>
            <person name="Atanasova L."/>
            <person name="Karlsson M."/>
            <person name="Huettel B."/>
            <person name="Barry K.W."/>
            <person name="Haridas S."/>
            <person name="Chen C."/>
            <person name="Bauer D."/>
            <person name="Andreopoulos W."/>
            <person name="Pangilinan J."/>
            <person name="LaButti K."/>
            <person name="Riley R."/>
            <person name="Lipzen A."/>
            <person name="Clum A."/>
            <person name="Drula E."/>
            <person name="Henrissat B."/>
            <person name="Kohler A."/>
            <person name="Grigoriev I.V."/>
            <person name="Martin F.M."/>
            <person name="Hacquard S."/>
        </authorList>
    </citation>
    <scope>NUCLEOTIDE SEQUENCE</scope>
    <source>
        <strain evidence="3">MPI-CAGE-CH-0230</strain>
    </source>
</reference>
<protein>
    <submittedName>
        <fullName evidence="3">Uncharacterized protein</fullName>
    </submittedName>
</protein>
<keyword evidence="1" id="KW-0175">Coiled coil</keyword>
<keyword evidence="4" id="KW-1185">Reference proteome</keyword>
<accession>A0A9P8YBN8</accession>
<feature type="coiled-coil region" evidence="1">
    <location>
        <begin position="126"/>
        <end position="153"/>
    </location>
</feature>
<dbReference type="GeneID" id="70188102"/>
<evidence type="ECO:0000256" key="1">
    <source>
        <dbReference type="SAM" id="Coils"/>
    </source>
</evidence>